<dbReference type="RefSeq" id="WP_284347963.1">
    <property type="nucleotide sequence ID" value="NZ_BRXS01000001.1"/>
</dbReference>
<dbReference type="AlphaFoldDB" id="A0AA37Q2R7"/>
<evidence type="ECO:0000313" key="1">
    <source>
        <dbReference type="EMBL" id="GLC23527.1"/>
    </source>
</evidence>
<dbReference type="EMBL" id="BRXS01000001">
    <property type="protein sequence ID" value="GLC23527.1"/>
    <property type="molecule type" value="Genomic_DNA"/>
</dbReference>
<evidence type="ECO:0008006" key="3">
    <source>
        <dbReference type="Google" id="ProtNLM"/>
    </source>
</evidence>
<accession>A0AA37Q2R7</accession>
<protein>
    <recommendedName>
        <fullName evidence="3">N-acetyltransferase domain-containing protein</fullName>
    </recommendedName>
</protein>
<evidence type="ECO:0000313" key="2">
    <source>
        <dbReference type="Proteomes" id="UP001161325"/>
    </source>
</evidence>
<comment type="caution">
    <text evidence="1">The sequence shown here is derived from an EMBL/GenBank/DDBJ whole genome shotgun (WGS) entry which is preliminary data.</text>
</comment>
<dbReference type="InterPro" id="IPR016181">
    <property type="entry name" value="Acyl_CoA_acyltransferase"/>
</dbReference>
<gene>
    <name evidence="1" type="ORF">rosag_00400</name>
</gene>
<dbReference type="InterPro" id="IPR027365">
    <property type="entry name" value="GNAT_acetyltra_YdfB-like"/>
</dbReference>
<dbReference type="Pfam" id="PF12746">
    <property type="entry name" value="GNAT_acetyltran"/>
    <property type="match status" value="1"/>
</dbReference>
<sequence>MLDHQAIARRVPDVPRWVEARAFLRWERCALFGVRESPALAFALWDAPTSSLIVYGRPSHDAVRDAAACSTGAASAVVAPEDADWLAALLPGWVRSRAILHLLRDPARLPAPNDGGVRLLDPSAIATLDVPDELRDELAVGATRAPIAASHADGVPVAFCYAGAITESLWDVAIDTLASHRRQGHAGRCAAWMIRHLRARGLQPVWAADAANPPSWRLAAKLGFAAVDEVALLEQG</sequence>
<name>A0AA37Q2R7_9BACT</name>
<reference evidence="1" key="1">
    <citation type="submission" date="2022-08" db="EMBL/GenBank/DDBJ databases">
        <title>Draft genome sequencing of Roseisolibacter agri AW1220.</title>
        <authorList>
            <person name="Tobiishi Y."/>
            <person name="Tonouchi A."/>
        </authorList>
    </citation>
    <scope>NUCLEOTIDE SEQUENCE</scope>
    <source>
        <strain evidence="1">AW1220</strain>
    </source>
</reference>
<dbReference type="Gene3D" id="3.40.630.30">
    <property type="match status" value="1"/>
</dbReference>
<keyword evidence="2" id="KW-1185">Reference proteome</keyword>
<proteinExistence type="predicted"/>
<dbReference type="SUPFAM" id="SSF55729">
    <property type="entry name" value="Acyl-CoA N-acyltransferases (Nat)"/>
    <property type="match status" value="1"/>
</dbReference>
<organism evidence="1 2">
    <name type="scientific">Roseisolibacter agri</name>
    <dbReference type="NCBI Taxonomy" id="2014610"/>
    <lineage>
        <taxon>Bacteria</taxon>
        <taxon>Pseudomonadati</taxon>
        <taxon>Gemmatimonadota</taxon>
        <taxon>Gemmatimonadia</taxon>
        <taxon>Gemmatimonadales</taxon>
        <taxon>Gemmatimonadaceae</taxon>
        <taxon>Roseisolibacter</taxon>
    </lineage>
</organism>
<dbReference type="Proteomes" id="UP001161325">
    <property type="component" value="Unassembled WGS sequence"/>
</dbReference>